<feature type="transmembrane region" description="Helical" evidence="7">
    <location>
        <begin position="26"/>
        <end position="44"/>
    </location>
</feature>
<dbReference type="PIRSF" id="PIRSF002419">
    <property type="entry name" value="Tetraspanin"/>
    <property type="match status" value="1"/>
</dbReference>
<dbReference type="Ensembl" id="ENSCVAT00000028593.1">
    <property type="protein sequence ID" value="ENSCVAP00000019422.1"/>
    <property type="gene ID" value="ENSCVAG00000022839.1"/>
</dbReference>
<dbReference type="PRINTS" id="PR00259">
    <property type="entry name" value="TMFOUR"/>
</dbReference>
<keyword evidence="4 7" id="KW-1133">Transmembrane helix</keyword>
<dbReference type="Gene3D" id="1.10.1450.10">
    <property type="entry name" value="Tetraspanin"/>
    <property type="match status" value="1"/>
</dbReference>
<keyword evidence="5 7" id="KW-0472">Membrane</keyword>
<evidence type="ECO:0000313" key="9">
    <source>
        <dbReference type="Proteomes" id="UP000265020"/>
    </source>
</evidence>
<evidence type="ECO:0000256" key="4">
    <source>
        <dbReference type="ARBA" id="ARBA00022989"/>
    </source>
</evidence>
<evidence type="ECO:0000256" key="3">
    <source>
        <dbReference type="ARBA" id="ARBA00022692"/>
    </source>
</evidence>
<dbReference type="InterPro" id="IPR018499">
    <property type="entry name" value="Tetraspanin/Peripherin"/>
</dbReference>
<evidence type="ECO:0000313" key="8">
    <source>
        <dbReference type="Ensembl" id="ENSCVAP00000019422.1"/>
    </source>
</evidence>
<dbReference type="GO" id="GO:0005886">
    <property type="term" value="C:plasma membrane"/>
    <property type="evidence" value="ECO:0007669"/>
    <property type="project" value="TreeGrafter"/>
</dbReference>
<dbReference type="InterPro" id="IPR008952">
    <property type="entry name" value="Tetraspanin_EC2_sf"/>
</dbReference>
<proteinExistence type="inferred from homology"/>
<feature type="transmembrane region" description="Helical" evidence="7">
    <location>
        <begin position="56"/>
        <end position="78"/>
    </location>
</feature>
<dbReference type="Proteomes" id="UP000265020">
    <property type="component" value="Unassembled WGS sequence"/>
</dbReference>
<accession>A0A3Q2DJU0</accession>
<evidence type="ECO:0000256" key="1">
    <source>
        <dbReference type="ARBA" id="ARBA00004141"/>
    </source>
</evidence>
<dbReference type="PANTHER" id="PTHR19282">
    <property type="entry name" value="TETRASPANIN"/>
    <property type="match status" value="1"/>
</dbReference>
<evidence type="ECO:0000256" key="2">
    <source>
        <dbReference type="ARBA" id="ARBA00006840"/>
    </source>
</evidence>
<evidence type="ECO:0000256" key="6">
    <source>
        <dbReference type="ARBA" id="ARBA00023180"/>
    </source>
</evidence>
<dbReference type="FunFam" id="1.10.1450.10:FF:000012">
    <property type="entry name" value="Tetraspanin"/>
    <property type="match status" value="1"/>
</dbReference>
<organism evidence="8 9">
    <name type="scientific">Cyprinodon variegatus</name>
    <name type="common">Sheepshead minnow</name>
    <dbReference type="NCBI Taxonomy" id="28743"/>
    <lineage>
        <taxon>Eukaryota</taxon>
        <taxon>Metazoa</taxon>
        <taxon>Chordata</taxon>
        <taxon>Craniata</taxon>
        <taxon>Vertebrata</taxon>
        <taxon>Euteleostomi</taxon>
        <taxon>Actinopterygii</taxon>
        <taxon>Neopterygii</taxon>
        <taxon>Teleostei</taxon>
        <taxon>Neoteleostei</taxon>
        <taxon>Acanthomorphata</taxon>
        <taxon>Ovalentaria</taxon>
        <taxon>Atherinomorphae</taxon>
        <taxon>Cyprinodontiformes</taxon>
        <taxon>Cyprinodontidae</taxon>
        <taxon>Cyprinodon</taxon>
    </lineage>
</organism>
<reference evidence="8" key="2">
    <citation type="submission" date="2025-09" db="UniProtKB">
        <authorList>
            <consortium name="Ensembl"/>
        </authorList>
    </citation>
    <scope>IDENTIFICATION</scope>
</reference>
<evidence type="ECO:0000256" key="7">
    <source>
        <dbReference type="RuleBase" id="RU361218"/>
    </source>
</evidence>
<dbReference type="PANTHER" id="PTHR19282:SF504">
    <property type="entry name" value="TETRASPANIN"/>
    <property type="match status" value="1"/>
</dbReference>
<comment type="subcellular location">
    <subcellularLocation>
        <location evidence="1 7">Membrane</location>
        <topology evidence="1 7">Multi-pass membrane protein</topology>
    </subcellularLocation>
</comment>
<dbReference type="PROSITE" id="PS00421">
    <property type="entry name" value="TM4_1"/>
    <property type="match status" value="1"/>
</dbReference>
<feature type="transmembrane region" description="Helical" evidence="7">
    <location>
        <begin position="208"/>
        <end position="234"/>
    </location>
</feature>
<keyword evidence="3 7" id="KW-0812">Transmembrane</keyword>
<keyword evidence="6" id="KW-0325">Glycoprotein</keyword>
<dbReference type="Pfam" id="PF00335">
    <property type="entry name" value="Tetraspanin"/>
    <property type="match status" value="1"/>
</dbReference>
<comment type="similarity">
    <text evidence="2 7">Belongs to the tetraspanin (TM4SF) family.</text>
</comment>
<dbReference type="SUPFAM" id="SSF48652">
    <property type="entry name" value="Tetraspanin"/>
    <property type="match status" value="1"/>
</dbReference>
<dbReference type="GeneTree" id="ENSGT00940000157667"/>
<keyword evidence="9" id="KW-1185">Reference proteome</keyword>
<dbReference type="AlphaFoldDB" id="A0A3Q2DJU0"/>
<name>A0A3Q2DJU0_CYPVA</name>
<evidence type="ECO:0000256" key="5">
    <source>
        <dbReference type="ARBA" id="ARBA00023136"/>
    </source>
</evidence>
<dbReference type="InterPro" id="IPR018503">
    <property type="entry name" value="Tetraspanin_CS"/>
</dbReference>
<dbReference type="InterPro" id="IPR000301">
    <property type="entry name" value="Tetraspanin_animals"/>
</dbReference>
<reference evidence="8" key="1">
    <citation type="submission" date="2025-08" db="UniProtKB">
        <authorList>
            <consortium name="Ensembl"/>
        </authorList>
    </citation>
    <scope>IDENTIFICATION</scope>
</reference>
<comment type="caution">
    <text evidence="7">Lacks conserved residue(s) required for the propagation of feature annotation.</text>
</comment>
<sequence>MQTIVSQHFTGLGYLSCLKGFPGKRWILGGSFLLGIGVWVLVDPMGFREIVAVNPVLFTGVYIILAMGGMLFLLGFLGCCGAIRENRCLLLFVRKIFKHFVCVSSQLTREYFSRELKRHYQGRNNTDVFTSTWNVVMTTFDCCGISGPEDFEESLFRLLNPNKMVPEACCQVTGYLGEAGVEQCVSGSVAFRHNKGCYSAMVEYFETYIYSAGALVIVVLTVELFAMVFAMCLFKGIQ</sequence>
<dbReference type="CDD" id="cd03156">
    <property type="entry name" value="uroplakin_I_like_LEL"/>
    <property type="match status" value="1"/>
</dbReference>
<protein>
    <recommendedName>
        <fullName evidence="7">Tetraspanin</fullName>
    </recommendedName>
</protein>